<dbReference type="RefSeq" id="WP_282586855.1">
    <property type="nucleotide sequence ID" value="NZ_JAMOIM010000015.1"/>
</dbReference>
<dbReference type="AlphaFoldDB" id="A0AA41Z749"/>
<gene>
    <name evidence="2" type="ORF">M8523_20910</name>
</gene>
<comment type="caution">
    <text evidence="2">The sequence shown here is derived from an EMBL/GenBank/DDBJ whole genome shotgun (WGS) entry which is preliminary data.</text>
</comment>
<evidence type="ECO:0000313" key="2">
    <source>
        <dbReference type="EMBL" id="MCW6510482.1"/>
    </source>
</evidence>
<dbReference type="EMBL" id="JAMOIM010000015">
    <property type="protein sequence ID" value="MCW6510482.1"/>
    <property type="molecule type" value="Genomic_DNA"/>
</dbReference>
<proteinExistence type="predicted"/>
<feature type="non-terminal residue" evidence="2">
    <location>
        <position position="1"/>
    </location>
</feature>
<dbReference type="Proteomes" id="UP001165667">
    <property type="component" value="Unassembled WGS sequence"/>
</dbReference>
<sequence length="97" mass="10645">ARRQLVGSAAVDERLIGPHSQTRQHTKFQKRRKIVTGSSHHPFATCQLFDFTGLLGTPQESQKGPARDQDIEKAPGTRGLGAKRSSQPEAGEARQIE</sequence>
<feature type="region of interest" description="Disordered" evidence="1">
    <location>
        <begin position="55"/>
        <end position="97"/>
    </location>
</feature>
<name>A0AA41Z749_9HYPH</name>
<evidence type="ECO:0000313" key="3">
    <source>
        <dbReference type="Proteomes" id="UP001165667"/>
    </source>
</evidence>
<accession>A0AA41Z749</accession>
<keyword evidence="3" id="KW-1185">Reference proteome</keyword>
<protein>
    <submittedName>
        <fullName evidence="2">Uncharacterized protein</fullName>
    </submittedName>
</protein>
<reference evidence="2" key="1">
    <citation type="submission" date="2022-05" db="EMBL/GenBank/DDBJ databases">
        <authorList>
            <person name="Pankratov T."/>
        </authorList>
    </citation>
    <scope>NUCLEOTIDE SEQUENCE</scope>
    <source>
        <strain evidence="2">BP6-180914</strain>
    </source>
</reference>
<organism evidence="2 3">
    <name type="scientific">Lichenifustis flavocetrariae</name>
    <dbReference type="NCBI Taxonomy" id="2949735"/>
    <lineage>
        <taxon>Bacteria</taxon>
        <taxon>Pseudomonadati</taxon>
        <taxon>Pseudomonadota</taxon>
        <taxon>Alphaproteobacteria</taxon>
        <taxon>Hyphomicrobiales</taxon>
        <taxon>Lichenihabitantaceae</taxon>
        <taxon>Lichenifustis</taxon>
    </lineage>
</organism>
<feature type="compositionally biased region" description="Basic residues" evidence="1">
    <location>
        <begin position="22"/>
        <end position="34"/>
    </location>
</feature>
<feature type="compositionally biased region" description="Basic and acidic residues" evidence="1">
    <location>
        <begin position="65"/>
        <end position="75"/>
    </location>
</feature>
<feature type="region of interest" description="Disordered" evidence="1">
    <location>
        <begin position="1"/>
        <end position="36"/>
    </location>
</feature>
<evidence type="ECO:0000256" key="1">
    <source>
        <dbReference type="SAM" id="MobiDB-lite"/>
    </source>
</evidence>